<feature type="transmembrane region" description="Helical" evidence="6">
    <location>
        <begin position="46"/>
        <end position="67"/>
    </location>
</feature>
<comment type="caution">
    <text evidence="6">Lacks conserved residue(s) required for the propagation of feature annotation.</text>
</comment>
<evidence type="ECO:0000259" key="8">
    <source>
        <dbReference type="Pfam" id="PF07810"/>
    </source>
</evidence>
<reference evidence="9" key="1">
    <citation type="submission" date="2025-08" db="UniProtKB">
        <authorList>
            <consortium name="Ensembl"/>
        </authorList>
    </citation>
    <scope>IDENTIFICATION</scope>
</reference>
<dbReference type="GO" id="GO:0008381">
    <property type="term" value="F:mechanosensitive monoatomic ion channel activity"/>
    <property type="evidence" value="ECO:0007669"/>
    <property type="project" value="TreeGrafter"/>
</dbReference>
<evidence type="ECO:0000256" key="1">
    <source>
        <dbReference type="ARBA" id="ARBA00004141"/>
    </source>
</evidence>
<feature type="transmembrane region" description="Helical" evidence="6">
    <location>
        <begin position="102"/>
        <end position="124"/>
    </location>
</feature>
<feature type="transmembrane region" description="Helical" evidence="6">
    <location>
        <begin position="14"/>
        <end position="34"/>
    </location>
</feature>
<evidence type="ECO:0000256" key="3">
    <source>
        <dbReference type="ARBA" id="ARBA00022692"/>
    </source>
</evidence>
<evidence type="ECO:0000256" key="2">
    <source>
        <dbReference type="ARBA" id="ARBA00006510"/>
    </source>
</evidence>
<dbReference type="PANTHER" id="PTHR23302">
    <property type="entry name" value="TRANSMEMBRANE CHANNEL-RELATED"/>
    <property type="match status" value="1"/>
</dbReference>
<dbReference type="GeneTree" id="ENSGT01050000244942"/>
<keyword evidence="10" id="KW-1185">Reference proteome</keyword>
<dbReference type="Pfam" id="PF07810">
    <property type="entry name" value="TMC"/>
    <property type="match status" value="1"/>
</dbReference>
<protein>
    <recommendedName>
        <fullName evidence="6">Transmembrane channel-like protein</fullName>
    </recommendedName>
</protein>
<dbReference type="InterPro" id="IPR038900">
    <property type="entry name" value="TMC"/>
</dbReference>
<feature type="region of interest" description="Disordered" evidence="7">
    <location>
        <begin position="270"/>
        <end position="324"/>
    </location>
</feature>
<comment type="similarity">
    <text evidence="2 6">Belongs to the TMC family.</text>
</comment>
<feature type="region of interest" description="Disordered" evidence="7">
    <location>
        <begin position="337"/>
        <end position="359"/>
    </location>
</feature>
<evidence type="ECO:0000256" key="6">
    <source>
        <dbReference type="RuleBase" id="RU310713"/>
    </source>
</evidence>
<name>A0A3Q0R1S2_AMPCI</name>
<reference evidence="9" key="2">
    <citation type="submission" date="2025-09" db="UniProtKB">
        <authorList>
            <consortium name="Ensembl"/>
        </authorList>
    </citation>
    <scope>IDENTIFICATION</scope>
</reference>
<evidence type="ECO:0000256" key="7">
    <source>
        <dbReference type="SAM" id="MobiDB-lite"/>
    </source>
</evidence>
<dbReference type="Proteomes" id="UP000261340">
    <property type="component" value="Unplaced"/>
</dbReference>
<keyword evidence="5 6" id="KW-0472">Membrane</keyword>
<feature type="domain" description="TMC" evidence="8">
    <location>
        <begin position="1"/>
        <end position="42"/>
    </location>
</feature>
<evidence type="ECO:0000256" key="4">
    <source>
        <dbReference type="ARBA" id="ARBA00022989"/>
    </source>
</evidence>
<dbReference type="Ensembl" id="ENSACIT00000004293.1">
    <property type="protein sequence ID" value="ENSACIP00000004157.1"/>
    <property type="gene ID" value="ENSACIG00000003243.1"/>
</dbReference>
<keyword evidence="3 6" id="KW-0812">Transmembrane</keyword>
<evidence type="ECO:0000313" key="10">
    <source>
        <dbReference type="Proteomes" id="UP000261340"/>
    </source>
</evidence>
<proteinExistence type="inferred from homology"/>
<dbReference type="GO" id="GO:0005886">
    <property type="term" value="C:plasma membrane"/>
    <property type="evidence" value="ECO:0007669"/>
    <property type="project" value="InterPro"/>
</dbReference>
<dbReference type="AlphaFoldDB" id="A0A3Q0R1S2"/>
<feature type="region of interest" description="Disordered" evidence="7">
    <location>
        <begin position="382"/>
        <end position="439"/>
    </location>
</feature>
<dbReference type="InterPro" id="IPR012496">
    <property type="entry name" value="TMC_dom"/>
</dbReference>
<dbReference type="PANTHER" id="PTHR23302:SF35">
    <property type="entry name" value="TRANSMEMBRANE CHANNEL-LIKE PROTEIN 3"/>
    <property type="match status" value="1"/>
</dbReference>
<feature type="compositionally biased region" description="Basic residues" evidence="7">
    <location>
        <begin position="293"/>
        <end position="307"/>
    </location>
</feature>
<sequence>MGAFFSPCLPAFNVLKLIGLMYLRSWAVLTCNVPHQQVFRASSNNFYLAMLLFMLFLCMLPTIFAIVRYRPSQHCGPFGQEKIYDIISETVSNDFPVWFSKMMTYITSPVVVLPALLLMLIYYLQSIARSLKFTNNQLRMQLQTERTEDKKKVFQMAASGACRSKSYHHMTCNPPPHCSDSIHSDPLYRKTIRSVHPVEGARLITSQNYGVRRGHTTRYLIVNEHESRKKLLRSATRIPRHYFMEEPAEILELYPLNVRRYTPCTTYHQPHHYRSYSSQQHLSEEEGDEDQRKGRRKMSLGKAHRPRSLSDLHQPPHFYIGDRVENRITIDKEKRTARGRYRAQEKDEEEDGVGEVGWGGAELHSQSQASVRVADPLFLQTRRHIHSPGRPCLSPTGPRHTESHVKSKTKPKLETPQTESDSASLASSSDQQNSSADQYIQVINNKERYLKSEARQGKTSKKKFKTSFELKNTESNDLLCSNV</sequence>
<accession>A0A3Q0R1S2</accession>
<comment type="subcellular location">
    <subcellularLocation>
        <location evidence="1 6">Membrane</location>
        <topology evidence="1 6">Multi-pass membrane protein</topology>
    </subcellularLocation>
</comment>
<evidence type="ECO:0000256" key="5">
    <source>
        <dbReference type="ARBA" id="ARBA00023136"/>
    </source>
</evidence>
<organism evidence="9 10">
    <name type="scientific">Amphilophus citrinellus</name>
    <name type="common">Midas cichlid</name>
    <name type="synonym">Cichlasoma citrinellum</name>
    <dbReference type="NCBI Taxonomy" id="61819"/>
    <lineage>
        <taxon>Eukaryota</taxon>
        <taxon>Metazoa</taxon>
        <taxon>Chordata</taxon>
        <taxon>Craniata</taxon>
        <taxon>Vertebrata</taxon>
        <taxon>Euteleostomi</taxon>
        <taxon>Actinopterygii</taxon>
        <taxon>Neopterygii</taxon>
        <taxon>Teleostei</taxon>
        <taxon>Neoteleostei</taxon>
        <taxon>Acanthomorphata</taxon>
        <taxon>Ovalentaria</taxon>
        <taxon>Cichlomorphae</taxon>
        <taxon>Cichliformes</taxon>
        <taxon>Cichlidae</taxon>
        <taxon>New World cichlids</taxon>
        <taxon>Cichlasomatinae</taxon>
        <taxon>Heroini</taxon>
        <taxon>Amphilophus</taxon>
    </lineage>
</organism>
<evidence type="ECO:0000313" key="9">
    <source>
        <dbReference type="Ensembl" id="ENSACIP00000004157.1"/>
    </source>
</evidence>
<keyword evidence="4 6" id="KW-1133">Transmembrane helix</keyword>
<feature type="compositionally biased region" description="Low complexity" evidence="7">
    <location>
        <begin position="420"/>
        <end position="438"/>
    </location>
</feature>